<evidence type="ECO:0000259" key="1">
    <source>
        <dbReference type="Pfam" id="PF00248"/>
    </source>
</evidence>
<dbReference type="PANTHER" id="PTHR43312">
    <property type="entry name" value="D-THREO-ALDOSE 1-DEHYDROGENASE"/>
    <property type="match status" value="1"/>
</dbReference>
<keyword evidence="3" id="KW-1185">Reference proteome</keyword>
<proteinExistence type="predicted"/>
<dbReference type="Gene3D" id="3.20.20.100">
    <property type="entry name" value="NADP-dependent oxidoreductase domain"/>
    <property type="match status" value="1"/>
</dbReference>
<feature type="domain" description="NADP-dependent oxidoreductase" evidence="1">
    <location>
        <begin position="15"/>
        <end position="300"/>
    </location>
</feature>
<dbReference type="CDD" id="cd19086">
    <property type="entry name" value="AKR_AKR11C1"/>
    <property type="match status" value="1"/>
</dbReference>
<organism evidence="2 3">
    <name type="scientific">Lottiidibacillus patelloidae</name>
    <dbReference type="NCBI Taxonomy" id="2670334"/>
    <lineage>
        <taxon>Bacteria</taxon>
        <taxon>Bacillati</taxon>
        <taxon>Bacillota</taxon>
        <taxon>Bacilli</taxon>
        <taxon>Bacillales</taxon>
        <taxon>Bacillaceae</taxon>
        <taxon>Lottiidibacillus</taxon>
    </lineage>
</organism>
<dbReference type="InterPro" id="IPR036812">
    <property type="entry name" value="NAD(P)_OxRdtase_dom_sf"/>
</dbReference>
<dbReference type="InterPro" id="IPR053135">
    <property type="entry name" value="AKR2_Oxidoreductase"/>
</dbReference>
<reference evidence="2 3" key="2">
    <citation type="submission" date="2017-09" db="EMBL/GenBank/DDBJ databases">
        <title>Bacillus patelloidae sp. nov., isolated from the intestinal tract of a marine limpet.</title>
        <authorList>
            <person name="Liu R."/>
            <person name="Dong C."/>
            <person name="Shao Z."/>
        </authorList>
    </citation>
    <scope>NUCLEOTIDE SEQUENCE [LARGE SCALE GENOMIC DNA]</scope>
    <source>
        <strain evidence="2 3">SA5d-4</strain>
    </source>
</reference>
<dbReference type="EMBL" id="NPIA01000005">
    <property type="protein sequence ID" value="OZM56602.1"/>
    <property type="molecule type" value="Genomic_DNA"/>
</dbReference>
<evidence type="ECO:0000313" key="3">
    <source>
        <dbReference type="Proteomes" id="UP000217083"/>
    </source>
</evidence>
<comment type="caution">
    <text evidence="2">The sequence shown here is derived from an EMBL/GenBank/DDBJ whole genome shotgun (WGS) entry which is preliminary data.</text>
</comment>
<name>A0A263BSP8_9BACI</name>
<dbReference type="Pfam" id="PF00248">
    <property type="entry name" value="Aldo_ket_red"/>
    <property type="match status" value="1"/>
</dbReference>
<dbReference type="AlphaFoldDB" id="A0A263BSP8"/>
<evidence type="ECO:0000313" key="2">
    <source>
        <dbReference type="EMBL" id="OZM56602.1"/>
    </source>
</evidence>
<sequence length="311" mass="34735">MKKRLLGNTGIEVSEIGFGAWQLGNEKDWGKMTESEAVYLVDKAIDLGCNFFDTAPNYGAGKSEELLGKAFKGKRNQVVISSKCGHHSNGEENFAPDKLILSVENSLRRLKTEYLDSLLLHNPPFSTLDSNSQQFEVLEKLKKQGKIRLYGASVDNSSEINQLVANTDSQIIEVMFNILYQEPVSAIQTAQNQGVGIIAKIPLDSGWLTGKYSANSTFSGIRSRWSEEEIKKRGELVDQVRQIVGRKTSMVKAALHFILSYKEVSTVIPGARNVKQLAENISASEFCLSKEVLKELKELWDKEIKNSKLSW</sequence>
<dbReference type="SUPFAM" id="SSF51430">
    <property type="entry name" value="NAD(P)-linked oxidoreductase"/>
    <property type="match status" value="1"/>
</dbReference>
<reference evidence="3" key="1">
    <citation type="submission" date="2017-08" db="EMBL/GenBank/DDBJ databases">
        <authorList>
            <person name="Huang Z."/>
        </authorList>
    </citation>
    <scope>NUCLEOTIDE SEQUENCE [LARGE SCALE GENOMIC DNA]</scope>
    <source>
        <strain evidence="3">SA5d-4</strain>
    </source>
</reference>
<protein>
    <submittedName>
        <fullName evidence="2">Oxidoreductase</fullName>
    </submittedName>
</protein>
<dbReference type="RefSeq" id="WP_094924859.1">
    <property type="nucleotide sequence ID" value="NZ_NPIA01000005.1"/>
</dbReference>
<dbReference type="InterPro" id="IPR023210">
    <property type="entry name" value="NADP_OxRdtase_dom"/>
</dbReference>
<gene>
    <name evidence="2" type="ORF">CIB95_10275</name>
</gene>
<dbReference type="PANTHER" id="PTHR43312:SF1">
    <property type="entry name" value="NADP-DEPENDENT OXIDOREDUCTASE DOMAIN-CONTAINING PROTEIN"/>
    <property type="match status" value="1"/>
</dbReference>
<accession>A0A263BSP8</accession>
<dbReference type="Proteomes" id="UP000217083">
    <property type="component" value="Unassembled WGS sequence"/>
</dbReference>